<proteinExistence type="predicted"/>
<evidence type="ECO:0000313" key="1">
    <source>
        <dbReference type="EMBL" id="GHH69563.1"/>
    </source>
</evidence>
<reference evidence="1" key="1">
    <citation type="journal article" date="2014" name="Int. J. Syst. Evol. Microbiol.">
        <title>Complete genome sequence of Corynebacterium casei LMG S-19264T (=DSM 44701T), isolated from a smear-ripened cheese.</title>
        <authorList>
            <consortium name="US DOE Joint Genome Institute (JGI-PGF)"/>
            <person name="Walter F."/>
            <person name="Albersmeier A."/>
            <person name="Kalinowski J."/>
            <person name="Ruckert C."/>
        </authorList>
    </citation>
    <scope>NUCLEOTIDE SEQUENCE</scope>
    <source>
        <strain evidence="1">CGMCC 4.7398</strain>
    </source>
</reference>
<protein>
    <submittedName>
        <fullName evidence="1">Uncharacterized protein</fullName>
    </submittedName>
</protein>
<reference evidence="1" key="2">
    <citation type="submission" date="2020-09" db="EMBL/GenBank/DDBJ databases">
        <authorList>
            <person name="Sun Q."/>
            <person name="Zhou Y."/>
        </authorList>
    </citation>
    <scope>NUCLEOTIDE SEQUENCE</scope>
    <source>
        <strain evidence="1">CGMCC 4.7398</strain>
    </source>
</reference>
<accession>A0A919FNU2</accession>
<name>A0A919FNU2_9MICO</name>
<dbReference type="AlphaFoldDB" id="A0A919FNU2"/>
<sequence length="72" mass="8396">MPRERLVRRELTSARAAEPIPVWVWLVLREAGDYRAKAEALAWTNDQVSVRYIDPLGREGFVWVWANAVQCR</sequence>
<dbReference type="EMBL" id="BNAS01000002">
    <property type="protein sequence ID" value="GHH69563.1"/>
    <property type="molecule type" value="Genomic_DNA"/>
</dbReference>
<comment type="caution">
    <text evidence="1">The sequence shown here is derived from an EMBL/GenBank/DDBJ whole genome shotgun (WGS) entry which is preliminary data.</text>
</comment>
<organism evidence="1 2">
    <name type="scientific">Promicromonospora soli</name>
    <dbReference type="NCBI Taxonomy" id="2035533"/>
    <lineage>
        <taxon>Bacteria</taxon>
        <taxon>Bacillati</taxon>
        <taxon>Actinomycetota</taxon>
        <taxon>Actinomycetes</taxon>
        <taxon>Micrococcales</taxon>
        <taxon>Promicromonosporaceae</taxon>
        <taxon>Promicromonospora</taxon>
    </lineage>
</organism>
<evidence type="ECO:0000313" key="2">
    <source>
        <dbReference type="Proteomes" id="UP000627369"/>
    </source>
</evidence>
<keyword evidence="2" id="KW-1185">Reference proteome</keyword>
<dbReference type="Proteomes" id="UP000627369">
    <property type="component" value="Unassembled WGS sequence"/>
</dbReference>
<gene>
    <name evidence="1" type="ORF">GCM10017772_14720</name>
</gene>